<name>A0AAV9CLG8_ACOCL</name>
<organism evidence="1 2">
    <name type="scientific">Acorus calamus</name>
    <name type="common">Sweet flag</name>
    <dbReference type="NCBI Taxonomy" id="4465"/>
    <lineage>
        <taxon>Eukaryota</taxon>
        <taxon>Viridiplantae</taxon>
        <taxon>Streptophyta</taxon>
        <taxon>Embryophyta</taxon>
        <taxon>Tracheophyta</taxon>
        <taxon>Spermatophyta</taxon>
        <taxon>Magnoliopsida</taxon>
        <taxon>Liliopsida</taxon>
        <taxon>Acoraceae</taxon>
        <taxon>Acorus</taxon>
    </lineage>
</organism>
<evidence type="ECO:0000313" key="1">
    <source>
        <dbReference type="EMBL" id="KAK1290053.1"/>
    </source>
</evidence>
<reference evidence="1" key="2">
    <citation type="submission" date="2023-06" db="EMBL/GenBank/DDBJ databases">
        <authorList>
            <person name="Ma L."/>
            <person name="Liu K.-W."/>
            <person name="Li Z."/>
            <person name="Hsiao Y.-Y."/>
            <person name="Qi Y."/>
            <person name="Fu T."/>
            <person name="Tang G."/>
            <person name="Zhang D."/>
            <person name="Sun W.-H."/>
            <person name="Liu D.-K."/>
            <person name="Li Y."/>
            <person name="Chen G.-Z."/>
            <person name="Liu X.-D."/>
            <person name="Liao X.-Y."/>
            <person name="Jiang Y.-T."/>
            <person name="Yu X."/>
            <person name="Hao Y."/>
            <person name="Huang J."/>
            <person name="Zhao X.-W."/>
            <person name="Ke S."/>
            <person name="Chen Y.-Y."/>
            <person name="Wu W.-L."/>
            <person name="Hsu J.-L."/>
            <person name="Lin Y.-F."/>
            <person name="Huang M.-D."/>
            <person name="Li C.-Y."/>
            <person name="Huang L."/>
            <person name="Wang Z.-W."/>
            <person name="Zhao X."/>
            <person name="Zhong W.-Y."/>
            <person name="Peng D.-H."/>
            <person name="Ahmad S."/>
            <person name="Lan S."/>
            <person name="Zhang J.-S."/>
            <person name="Tsai W.-C."/>
            <person name="Van De Peer Y."/>
            <person name="Liu Z.-J."/>
        </authorList>
    </citation>
    <scope>NUCLEOTIDE SEQUENCE</scope>
    <source>
        <strain evidence="1">CP</strain>
        <tissue evidence="1">Leaves</tissue>
    </source>
</reference>
<dbReference type="EMBL" id="JAUJYO010000018">
    <property type="protein sequence ID" value="KAK1290053.1"/>
    <property type="molecule type" value="Genomic_DNA"/>
</dbReference>
<accession>A0AAV9CLG8</accession>
<sequence>MFLKKGPALANRVRHIHVDICSDRSTDLCRPSETYFDWASVDTYSDSSIDLCRPDEEHFDWTLSNWIVGKVLLLKMVRRIYLENTWTATSYFLRDWVKMILELILLLPSWAIIPQNRIVIKNKFGENLVGVFHETGSKELVILCHGFRSTKEFYTFVNLADAITREGISVFQFDFAGNGKPQIGEELPLPPPPFD</sequence>
<comment type="caution">
    <text evidence="1">The sequence shown here is derived from an EMBL/GenBank/DDBJ whole genome shotgun (WGS) entry which is preliminary data.</text>
</comment>
<dbReference type="Proteomes" id="UP001180020">
    <property type="component" value="Unassembled WGS sequence"/>
</dbReference>
<protein>
    <recommendedName>
        <fullName evidence="3">Serine aminopeptidase S33 domain-containing protein</fullName>
    </recommendedName>
</protein>
<dbReference type="InterPro" id="IPR029058">
    <property type="entry name" value="AB_hydrolase_fold"/>
</dbReference>
<keyword evidence="2" id="KW-1185">Reference proteome</keyword>
<evidence type="ECO:0008006" key="3">
    <source>
        <dbReference type="Google" id="ProtNLM"/>
    </source>
</evidence>
<evidence type="ECO:0000313" key="2">
    <source>
        <dbReference type="Proteomes" id="UP001180020"/>
    </source>
</evidence>
<dbReference type="SUPFAM" id="SSF53474">
    <property type="entry name" value="alpha/beta-Hydrolases"/>
    <property type="match status" value="1"/>
</dbReference>
<gene>
    <name evidence="1" type="ORF">QJS10_CPB18g00772</name>
</gene>
<dbReference type="AlphaFoldDB" id="A0AAV9CLG8"/>
<proteinExistence type="predicted"/>
<reference evidence="1" key="1">
    <citation type="journal article" date="2023" name="Nat. Commun.">
        <title>Diploid and tetraploid genomes of Acorus and the evolution of monocots.</title>
        <authorList>
            <person name="Ma L."/>
            <person name="Liu K.W."/>
            <person name="Li Z."/>
            <person name="Hsiao Y.Y."/>
            <person name="Qi Y."/>
            <person name="Fu T."/>
            <person name="Tang G.D."/>
            <person name="Zhang D."/>
            <person name="Sun W.H."/>
            <person name="Liu D.K."/>
            <person name="Li Y."/>
            <person name="Chen G.Z."/>
            <person name="Liu X.D."/>
            <person name="Liao X.Y."/>
            <person name="Jiang Y.T."/>
            <person name="Yu X."/>
            <person name="Hao Y."/>
            <person name="Huang J."/>
            <person name="Zhao X.W."/>
            <person name="Ke S."/>
            <person name="Chen Y.Y."/>
            <person name="Wu W.L."/>
            <person name="Hsu J.L."/>
            <person name="Lin Y.F."/>
            <person name="Huang M.D."/>
            <person name="Li C.Y."/>
            <person name="Huang L."/>
            <person name="Wang Z.W."/>
            <person name="Zhao X."/>
            <person name="Zhong W.Y."/>
            <person name="Peng D.H."/>
            <person name="Ahmad S."/>
            <person name="Lan S."/>
            <person name="Zhang J.S."/>
            <person name="Tsai W.C."/>
            <person name="Van de Peer Y."/>
            <person name="Liu Z.J."/>
        </authorList>
    </citation>
    <scope>NUCLEOTIDE SEQUENCE</scope>
    <source>
        <strain evidence="1">CP</strain>
    </source>
</reference>
<dbReference type="Gene3D" id="3.40.50.1820">
    <property type="entry name" value="alpha/beta hydrolase"/>
    <property type="match status" value="1"/>
</dbReference>